<dbReference type="Gene3D" id="3.30.160.60">
    <property type="entry name" value="Classic Zinc Finger"/>
    <property type="match status" value="1"/>
</dbReference>
<dbReference type="Proteomes" id="UP000596742">
    <property type="component" value="Unassembled WGS sequence"/>
</dbReference>
<dbReference type="InterPro" id="IPR000315">
    <property type="entry name" value="Znf_B-box"/>
</dbReference>
<keyword evidence="1" id="KW-0863">Zinc-finger</keyword>
<dbReference type="PANTHER" id="PTHR25462:SF296">
    <property type="entry name" value="MEIOTIC P26, ISOFORM F"/>
    <property type="match status" value="1"/>
</dbReference>
<feature type="domain" description="B box-type" evidence="2">
    <location>
        <begin position="11"/>
        <end position="58"/>
    </location>
</feature>
<organism evidence="3 4">
    <name type="scientific">Mytilus galloprovincialis</name>
    <name type="common">Mediterranean mussel</name>
    <dbReference type="NCBI Taxonomy" id="29158"/>
    <lineage>
        <taxon>Eukaryota</taxon>
        <taxon>Metazoa</taxon>
        <taxon>Spiralia</taxon>
        <taxon>Lophotrochozoa</taxon>
        <taxon>Mollusca</taxon>
        <taxon>Bivalvia</taxon>
        <taxon>Autobranchia</taxon>
        <taxon>Pteriomorphia</taxon>
        <taxon>Mytilida</taxon>
        <taxon>Mytiloidea</taxon>
        <taxon>Mytilidae</taxon>
        <taxon>Mytilinae</taxon>
        <taxon>Mytilus</taxon>
    </lineage>
</organism>
<gene>
    <name evidence="3" type="ORF">MGAL_10B007122</name>
</gene>
<comment type="caution">
    <text evidence="3">The sequence shown here is derived from an EMBL/GenBank/DDBJ whole genome shotgun (WGS) entry which is preliminary data.</text>
</comment>
<name>A0A8B6EZD8_MYTGA</name>
<dbReference type="EMBL" id="UYJE01005904">
    <property type="protein sequence ID" value="VDI41501.1"/>
    <property type="molecule type" value="Genomic_DNA"/>
</dbReference>
<dbReference type="AlphaFoldDB" id="A0A8B6EZD8"/>
<evidence type="ECO:0000256" key="1">
    <source>
        <dbReference type="PROSITE-ProRule" id="PRU00024"/>
    </source>
</evidence>
<protein>
    <recommendedName>
        <fullName evidence="2">B box-type domain-containing protein</fullName>
    </recommendedName>
</protein>
<keyword evidence="1" id="KW-0862">Zinc</keyword>
<dbReference type="PROSITE" id="PS50119">
    <property type="entry name" value="ZF_BBOX"/>
    <property type="match status" value="2"/>
</dbReference>
<dbReference type="GO" id="GO:0008270">
    <property type="term" value="F:zinc ion binding"/>
    <property type="evidence" value="ECO:0007669"/>
    <property type="project" value="UniProtKB-KW"/>
</dbReference>
<reference evidence="3" key="1">
    <citation type="submission" date="2018-11" db="EMBL/GenBank/DDBJ databases">
        <authorList>
            <person name="Alioto T."/>
            <person name="Alioto T."/>
        </authorList>
    </citation>
    <scope>NUCLEOTIDE SEQUENCE</scope>
</reference>
<sequence>MALSKSFKKGQTVLACQMCEEESKIQWKCLLCNFLMCDKCRKIHEKFKSSEEHNIVDLKSIASEQNTSGQIPNFNNIKCDKHSGKICCLYCTECEEVVCPLCIANNHNTHNMIEISEGFKVAMEVLRDMQASTDRDLTTLRTNMETLQKIKAERVSSYSEKKEAILQQEKVLKDIIHEHSENLLSQLDDNMIEPLQADGNKTKKDFNATALRSKYLNDVIDSKNVLTVFKTVEKERMEKGEIRLVDTTKYRCNSLPSFVPGCIKQQTIASMYGCLLKPKFNTFRKLKTTFPYIQCMVYTNGSMWMSNFTLSSIEHISFLSDLSIITKSTVNVSDVARIQLSNSGDLFLSRRRSSLFIYQPKTGKIVKSKFSVAPLIINSAFHISKNNKIIVGAREDGPAFPPNGPRKVIVMNMKGEHKMTYHLDNLKSTPSNNVIVADDKNGILHILDNNVQCIHSVKTIELGITSALSIEINNESMFIGCDSEIYVVHFSGV</sequence>
<proteinExistence type="predicted"/>
<dbReference type="CDD" id="cd19757">
    <property type="entry name" value="Bbox1"/>
    <property type="match status" value="1"/>
</dbReference>
<feature type="domain" description="B box-type" evidence="2">
    <location>
        <begin position="74"/>
        <end position="115"/>
    </location>
</feature>
<keyword evidence="1" id="KW-0479">Metal-binding</keyword>
<dbReference type="SUPFAM" id="SSF57845">
    <property type="entry name" value="B-box zinc-binding domain"/>
    <property type="match status" value="1"/>
</dbReference>
<dbReference type="InterPro" id="IPR047153">
    <property type="entry name" value="TRIM45/56/19-like"/>
</dbReference>
<evidence type="ECO:0000313" key="4">
    <source>
        <dbReference type="Proteomes" id="UP000596742"/>
    </source>
</evidence>
<accession>A0A8B6EZD8</accession>
<evidence type="ECO:0000313" key="3">
    <source>
        <dbReference type="EMBL" id="VDI41501.1"/>
    </source>
</evidence>
<keyword evidence="4" id="KW-1185">Reference proteome</keyword>
<dbReference type="SUPFAM" id="SSF50998">
    <property type="entry name" value="Quinoprotein alcohol dehydrogenase-like"/>
    <property type="match status" value="1"/>
</dbReference>
<dbReference type="Gene3D" id="4.10.830.40">
    <property type="match status" value="1"/>
</dbReference>
<dbReference type="Pfam" id="PF00643">
    <property type="entry name" value="zf-B_box"/>
    <property type="match status" value="1"/>
</dbReference>
<dbReference type="OrthoDB" id="6137082at2759"/>
<dbReference type="PANTHER" id="PTHR25462">
    <property type="entry name" value="BONUS, ISOFORM C-RELATED"/>
    <property type="match status" value="1"/>
</dbReference>
<dbReference type="InterPro" id="IPR011047">
    <property type="entry name" value="Quinoprotein_ADH-like_sf"/>
</dbReference>
<evidence type="ECO:0000259" key="2">
    <source>
        <dbReference type="PROSITE" id="PS50119"/>
    </source>
</evidence>